<protein>
    <recommendedName>
        <fullName evidence="1">Glycosyltransferase 2-like domain-containing protein</fullName>
    </recommendedName>
</protein>
<dbReference type="SUPFAM" id="SSF53448">
    <property type="entry name" value="Nucleotide-diphospho-sugar transferases"/>
    <property type="match status" value="1"/>
</dbReference>
<evidence type="ECO:0000313" key="3">
    <source>
        <dbReference type="Proteomes" id="UP000077255"/>
    </source>
</evidence>
<dbReference type="CDD" id="cd00761">
    <property type="entry name" value="Glyco_tranf_GTA_type"/>
    <property type="match status" value="1"/>
</dbReference>
<dbReference type="Proteomes" id="UP000077255">
    <property type="component" value="Chromosome"/>
</dbReference>
<dbReference type="Gene3D" id="3.90.550.10">
    <property type="entry name" value="Spore Coat Polysaccharide Biosynthesis Protein SpsA, Chain A"/>
    <property type="match status" value="1"/>
</dbReference>
<dbReference type="RefSeq" id="WP_063673271.1">
    <property type="nucleotide sequence ID" value="NZ_CP014841.1"/>
</dbReference>
<dbReference type="OrthoDB" id="9801954at2"/>
<sequence>MTAPVRFSVIVTNYNYGAFVCEAVDSVLAQTRAPHQLIVVDDGSTDGSPAMLVERYGGDPRVILLMGENGGQLVAFQRGLAQASGDVVCFLDADDCWRPEHLARLGELFDTRRDIDFVFTDIELFDQQVARMRYADRAVDLGFTAVSTYMLTHWYGAPTSAIALRIDWARRTLELPASLSSSWRLSADNCLVFGTSILGGRKYYLPTGTVRYRIHGANGWWSHRTPANEYLNRFRSRGLIEHYARSVGLDARCVEFAKQEFKTKPEPTSREARRYAGLVRLRRGSWLRRTEQSLSILWSAWRRRGKLPVEFKGLG</sequence>
<accession>A0A160N303</accession>
<dbReference type="EMBL" id="CP014841">
    <property type="protein sequence ID" value="AND70200.1"/>
    <property type="molecule type" value="Genomic_DNA"/>
</dbReference>
<dbReference type="InterPro" id="IPR001173">
    <property type="entry name" value="Glyco_trans_2-like"/>
</dbReference>
<reference evidence="2 3" key="1">
    <citation type="submission" date="2016-02" db="EMBL/GenBank/DDBJ databases">
        <title>Complete genome sequencing and analysis of ATSB10, Dyella thiooxydans isolated from rhizosphere soil of sunflower (Helianthus annuus L.).</title>
        <authorList>
            <person name="Lee Y."/>
            <person name="Hwangbo K."/>
            <person name="Chung H."/>
            <person name="Yoo J."/>
            <person name="Kim K.Y."/>
            <person name="Sa T.M."/>
            <person name="Um Y."/>
            <person name="Madhaiyan M."/>
        </authorList>
    </citation>
    <scope>NUCLEOTIDE SEQUENCE [LARGE SCALE GENOMIC DNA]</scope>
    <source>
        <strain evidence="2 3">ATSB10</strain>
    </source>
</reference>
<dbReference type="AlphaFoldDB" id="A0A160N303"/>
<gene>
    <name evidence="2" type="ORF">ATSB10_27460</name>
</gene>
<organism evidence="2 3">
    <name type="scientific">Dyella thiooxydans</name>
    <dbReference type="NCBI Taxonomy" id="445710"/>
    <lineage>
        <taxon>Bacteria</taxon>
        <taxon>Pseudomonadati</taxon>
        <taxon>Pseudomonadota</taxon>
        <taxon>Gammaproteobacteria</taxon>
        <taxon>Lysobacterales</taxon>
        <taxon>Rhodanobacteraceae</taxon>
        <taxon>Dyella</taxon>
    </lineage>
</organism>
<feature type="domain" description="Glycosyltransferase 2-like" evidence="1">
    <location>
        <begin position="8"/>
        <end position="118"/>
    </location>
</feature>
<keyword evidence="3" id="KW-1185">Reference proteome</keyword>
<dbReference type="KEGG" id="dtx:ATSB10_27460"/>
<dbReference type="PATRIC" id="fig|445710.3.peg.2736"/>
<dbReference type="InterPro" id="IPR050834">
    <property type="entry name" value="Glycosyltransf_2"/>
</dbReference>
<proteinExistence type="predicted"/>
<name>A0A160N303_9GAMM</name>
<evidence type="ECO:0000259" key="1">
    <source>
        <dbReference type="Pfam" id="PF00535"/>
    </source>
</evidence>
<dbReference type="PANTHER" id="PTHR43685:SF2">
    <property type="entry name" value="GLYCOSYLTRANSFERASE 2-LIKE DOMAIN-CONTAINING PROTEIN"/>
    <property type="match status" value="1"/>
</dbReference>
<dbReference type="PANTHER" id="PTHR43685">
    <property type="entry name" value="GLYCOSYLTRANSFERASE"/>
    <property type="match status" value="1"/>
</dbReference>
<evidence type="ECO:0000313" key="2">
    <source>
        <dbReference type="EMBL" id="AND70200.1"/>
    </source>
</evidence>
<dbReference type="Pfam" id="PF00535">
    <property type="entry name" value="Glycos_transf_2"/>
    <property type="match status" value="1"/>
</dbReference>
<dbReference type="STRING" id="445710.ATSB10_27460"/>
<dbReference type="InterPro" id="IPR029044">
    <property type="entry name" value="Nucleotide-diphossugar_trans"/>
</dbReference>